<evidence type="ECO:0000313" key="2">
    <source>
        <dbReference type="Proteomes" id="UP000766986"/>
    </source>
</evidence>
<dbReference type="NCBIfam" id="TIGR03590">
    <property type="entry name" value="PseG"/>
    <property type="match status" value="1"/>
</dbReference>
<evidence type="ECO:0000313" key="1">
    <source>
        <dbReference type="EMBL" id="MBM6736362.1"/>
    </source>
</evidence>
<organism evidence="1 2">
    <name type="scientific">Mediterranea massiliensis</name>
    <dbReference type="NCBI Taxonomy" id="1841865"/>
    <lineage>
        <taxon>Bacteria</taxon>
        <taxon>Pseudomonadati</taxon>
        <taxon>Bacteroidota</taxon>
        <taxon>Bacteroidia</taxon>
        <taxon>Bacteroidales</taxon>
        <taxon>Bacteroidaceae</taxon>
        <taxon>Mediterranea</taxon>
    </lineage>
</organism>
<dbReference type="Gene3D" id="3.40.50.11190">
    <property type="match status" value="1"/>
</dbReference>
<keyword evidence="2" id="KW-1185">Reference proteome</keyword>
<comment type="caution">
    <text evidence="1">The sequence shown here is derived from an EMBL/GenBank/DDBJ whole genome shotgun (WGS) entry which is preliminary data.</text>
</comment>
<dbReference type="Gene3D" id="3.40.50.2000">
    <property type="entry name" value="Glycogen Phosphorylase B"/>
    <property type="match status" value="1"/>
</dbReference>
<dbReference type="InterPro" id="IPR020023">
    <property type="entry name" value="PseG"/>
</dbReference>
<dbReference type="EMBL" id="JACLYZ010000056">
    <property type="protein sequence ID" value="MBM6736362.1"/>
    <property type="molecule type" value="Genomic_DNA"/>
</dbReference>
<sequence length="322" mass="36570">MSTRKIYFRADAGHGIGYGHFVRTLALADMLKGDFDCMFFTSSPSDYQVREMKNVCPYKSLHEETKFEDFLTFLTGNEIVVLDNYFYTTEYQRTIKEKGCVLVCIDDMHDKHYVADLVINQGIGYKPEDYSCEEYTKFALGLQYSLLRKPFFDACSRKQSNSAKGLNVLVAFGGSDFLNLTARVISEIIDKANINEIIAIIGDSYNVSNLINNPKLTYRKNLSASEIVDLFCSADVAILPASTMMNEALACGTQIIGGYYVDNQKYDYYMFLKEKLILGVGNYTDTLALHLISTHIDKLAYRKTLQITSDTPRRFVQLFKSL</sequence>
<reference evidence="1 2" key="1">
    <citation type="journal article" date="2021" name="Sci. Rep.">
        <title>The distribution of antibiotic resistance genes in chicken gut microbiota commensals.</title>
        <authorList>
            <person name="Juricova H."/>
            <person name="Matiasovicova J."/>
            <person name="Kubasova T."/>
            <person name="Cejkova D."/>
            <person name="Rychlik I."/>
        </authorList>
    </citation>
    <scope>NUCLEOTIDE SEQUENCE [LARGE SCALE GENOMIC DNA]</scope>
    <source>
        <strain evidence="1 2">An772</strain>
    </source>
</reference>
<dbReference type="EC" id="3.6.1.57" evidence="1"/>
<proteinExistence type="predicted"/>
<dbReference type="GO" id="GO:0016787">
    <property type="term" value="F:hydrolase activity"/>
    <property type="evidence" value="ECO:0007669"/>
    <property type="project" value="UniProtKB-KW"/>
</dbReference>
<name>A0ABS2E401_9BACT</name>
<dbReference type="Proteomes" id="UP000766986">
    <property type="component" value="Unassembled WGS sequence"/>
</dbReference>
<keyword evidence="1" id="KW-0378">Hydrolase</keyword>
<gene>
    <name evidence="1" type="primary">pseG</name>
    <name evidence="1" type="ORF">H7U35_14275</name>
</gene>
<dbReference type="RefSeq" id="WP_205096523.1">
    <property type="nucleotide sequence ID" value="NZ_JACLYZ010000056.1"/>
</dbReference>
<protein>
    <submittedName>
        <fullName evidence="1">UDP-2,4-diacetamido-2,4, 6-trideoxy-beta-L-altropyranose hydrolase</fullName>
        <ecNumber evidence="1">3.6.1.57</ecNumber>
    </submittedName>
</protein>
<accession>A0ABS2E401</accession>